<feature type="compositionally biased region" description="Low complexity" evidence="1">
    <location>
        <begin position="1"/>
        <end position="28"/>
    </location>
</feature>
<dbReference type="AlphaFoldDB" id="A0A9P6HPN5"/>
<evidence type="ECO:0000256" key="1">
    <source>
        <dbReference type="SAM" id="MobiDB-lite"/>
    </source>
</evidence>
<dbReference type="OrthoDB" id="3197787at2759"/>
<keyword evidence="3" id="KW-1185">Reference proteome</keyword>
<reference evidence="2" key="1">
    <citation type="journal article" date="2020" name="Nat. Commun.">
        <title>Large-scale genome sequencing of mycorrhizal fungi provides insights into the early evolution of symbiotic traits.</title>
        <authorList>
            <person name="Miyauchi S."/>
            <person name="Kiss E."/>
            <person name="Kuo A."/>
            <person name="Drula E."/>
            <person name="Kohler A."/>
            <person name="Sanchez-Garcia M."/>
            <person name="Morin E."/>
            <person name="Andreopoulos B."/>
            <person name="Barry K.W."/>
            <person name="Bonito G."/>
            <person name="Buee M."/>
            <person name="Carver A."/>
            <person name="Chen C."/>
            <person name="Cichocki N."/>
            <person name="Clum A."/>
            <person name="Culley D."/>
            <person name="Crous P.W."/>
            <person name="Fauchery L."/>
            <person name="Girlanda M."/>
            <person name="Hayes R.D."/>
            <person name="Keri Z."/>
            <person name="LaButti K."/>
            <person name="Lipzen A."/>
            <person name="Lombard V."/>
            <person name="Magnuson J."/>
            <person name="Maillard F."/>
            <person name="Murat C."/>
            <person name="Nolan M."/>
            <person name="Ohm R.A."/>
            <person name="Pangilinan J."/>
            <person name="Pereira M.F."/>
            <person name="Perotto S."/>
            <person name="Peter M."/>
            <person name="Pfister S."/>
            <person name="Riley R."/>
            <person name="Sitrit Y."/>
            <person name="Stielow J.B."/>
            <person name="Szollosi G."/>
            <person name="Zifcakova L."/>
            <person name="Stursova M."/>
            <person name="Spatafora J.W."/>
            <person name="Tedersoo L."/>
            <person name="Vaario L.M."/>
            <person name="Yamada A."/>
            <person name="Yan M."/>
            <person name="Wang P."/>
            <person name="Xu J."/>
            <person name="Bruns T."/>
            <person name="Baldrian P."/>
            <person name="Vilgalys R."/>
            <person name="Dunand C."/>
            <person name="Henrissat B."/>
            <person name="Grigoriev I.V."/>
            <person name="Hibbett D."/>
            <person name="Nagy L.G."/>
            <person name="Martin F.M."/>
        </authorList>
    </citation>
    <scope>NUCLEOTIDE SEQUENCE</scope>
    <source>
        <strain evidence="2">UH-Tt-Lm1</strain>
    </source>
</reference>
<feature type="region of interest" description="Disordered" evidence="1">
    <location>
        <begin position="194"/>
        <end position="213"/>
    </location>
</feature>
<protein>
    <submittedName>
        <fullName evidence="2">Uncharacterized protein</fullName>
    </submittedName>
</protein>
<name>A0A9P6HPN5_9AGAM</name>
<feature type="compositionally biased region" description="Basic residues" evidence="1">
    <location>
        <begin position="197"/>
        <end position="207"/>
    </location>
</feature>
<proteinExistence type="predicted"/>
<gene>
    <name evidence="2" type="ORF">BJ322DRAFT_1016246</name>
</gene>
<evidence type="ECO:0000313" key="2">
    <source>
        <dbReference type="EMBL" id="KAF9792489.1"/>
    </source>
</evidence>
<dbReference type="Proteomes" id="UP000736335">
    <property type="component" value="Unassembled WGS sequence"/>
</dbReference>
<dbReference type="EMBL" id="WIUZ02000001">
    <property type="protein sequence ID" value="KAF9792489.1"/>
    <property type="molecule type" value="Genomic_DNA"/>
</dbReference>
<reference evidence="2" key="2">
    <citation type="submission" date="2020-11" db="EMBL/GenBank/DDBJ databases">
        <authorList>
            <consortium name="DOE Joint Genome Institute"/>
            <person name="Kuo A."/>
            <person name="Miyauchi S."/>
            <person name="Kiss E."/>
            <person name="Drula E."/>
            <person name="Kohler A."/>
            <person name="Sanchez-Garcia M."/>
            <person name="Andreopoulos B."/>
            <person name="Barry K.W."/>
            <person name="Bonito G."/>
            <person name="Buee M."/>
            <person name="Carver A."/>
            <person name="Chen C."/>
            <person name="Cichocki N."/>
            <person name="Clum A."/>
            <person name="Culley D."/>
            <person name="Crous P.W."/>
            <person name="Fauchery L."/>
            <person name="Girlanda M."/>
            <person name="Hayes R."/>
            <person name="Keri Z."/>
            <person name="Labutti K."/>
            <person name="Lipzen A."/>
            <person name="Lombard V."/>
            <person name="Magnuson J."/>
            <person name="Maillard F."/>
            <person name="Morin E."/>
            <person name="Murat C."/>
            <person name="Nolan M."/>
            <person name="Ohm R."/>
            <person name="Pangilinan J."/>
            <person name="Pereira M."/>
            <person name="Perotto S."/>
            <person name="Peter M."/>
            <person name="Riley R."/>
            <person name="Sitrit Y."/>
            <person name="Stielow B."/>
            <person name="Szollosi G."/>
            <person name="Zifcakova L."/>
            <person name="Stursova M."/>
            <person name="Spatafora J.W."/>
            <person name="Tedersoo L."/>
            <person name="Vaario L.-M."/>
            <person name="Yamada A."/>
            <person name="Yan M."/>
            <person name="Wang P."/>
            <person name="Xu J."/>
            <person name="Bruns T."/>
            <person name="Baldrian P."/>
            <person name="Vilgalys R."/>
            <person name="Henrissat B."/>
            <person name="Grigoriev I.V."/>
            <person name="Hibbett D."/>
            <person name="Nagy L.G."/>
            <person name="Martin F.M."/>
        </authorList>
    </citation>
    <scope>NUCLEOTIDE SEQUENCE</scope>
    <source>
        <strain evidence="2">UH-Tt-Lm1</strain>
    </source>
</reference>
<comment type="caution">
    <text evidence="2">The sequence shown here is derived from an EMBL/GenBank/DDBJ whole genome shotgun (WGS) entry which is preliminary data.</text>
</comment>
<accession>A0A9P6HPN5</accession>
<sequence>MDDDSITGSSASSCSSSSPTTTPSSLFSGRKQTANTKSTRLDPAPDEVDPVSLVGKTLVQVRRSPNHPSITLHFSDKTSYQIRVDGYNPQFPGLSKVLEMNAQLNGVFPESGGQANVNLTVDRCTSIRMRDKAFDARSSKETSWDQTHLGVVFKFKERDGWHCLWAMLADNDSSTGLCVFRSFEDVYIAQAPTRPLNKGHNKRRSRHERQMRV</sequence>
<organism evidence="2 3">
    <name type="scientific">Thelephora terrestris</name>
    <dbReference type="NCBI Taxonomy" id="56493"/>
    <lineage>
        <taxon>Eukaryota</taxon>
        <taxon>Fungi</taxon>
        <taxon>Dikarya</taxon>
        <taxon>Basidiomycota</taxon>
        <taxon>Agaricomycotina</taxon>
        <taxon>Agaricomycetes</taxon>
        <taxon>Thelephorales</taxon>
        <taxon>Thelephoraceae</taxon>
        <taxon>Thelephora</taxon>
    </lineage>
</organism>
<feature type="region of interest" description="Disordered" evidence="1">
    <location>
        <begin position="1"/>
        <end position="49"/>
    </location>
</feature>
<evidence type="ECO:0000313" key="3">
    <source>
        <dbReference type="Proteomes" id="UP000736335"/>
    </source>
</evidence>